<dbReference type="InterPro" id="IPR036457">
    <property type="entry name" value="PPM-type-like_dom_sf"/>
</dbReference>
<accession>A0A9K3K0A8</accession>
<protein>
    <recommendedName>
        <fullName evidence="3">PPM-type phosphatase domain-containing protein</fullName>
    </recommendedName>
</protein>
<dbReference type="Gene3D" id="3.60.40.10">
    <property type="entry name" value="PPM-type phosphatase domain"/>
    <property type="match status" value="1"/>
</dbReference>
<comment type="caution">
    <text evidence="1">The sequence shown here is derived from an EMBL/GenBank/DDBJ whole genome shotgun (WGS) entry which is preliminary data.</text>
</comment>
<name>A0A9K3K0A8_HELAN</name>
<proteinExistence type="predicted"/>
<reference evidence="1" key="2">
    <citation type="submission" date="2020-06" db="EMBL/GenBank/DDBJ databases">
        <title>Helianthus annuus Genome sequencing and assembly Release 2.</title>
        <authorList>
            <person name="Gouzy J."/>
            <person name="Langlade N."/>
            <person name="Munos S."/>
        </authorList>
    </citation>
    <scope>NUCLEOTIDE SEQUENCE</scope>
    <source>
        <tissue evidence="1">Leaves</tissue>
    </source>
</reference>
<dbReference type="SUPFAM" id="SSF81606">
    <property type="entry name" value="PP2C-like"/>
    <property type="match status" value="1"/>
</dbReference>
<keyword evidence="2" id="KW-1185">Reference proteome</keyword>
<dbReference type="EMBL" id="MNCJ02000024">
    <property type="protein sequence ID" value="KAF5824253.1"/>
    <property type="molecule type" value="Genomic_DNA"/>
</dbReference>
<organism evidence="1 2">
    <name type="scientific">Helianthus annuus</name>
    <name type="common">Common sunflower</name>
    <dbReference type="NCBI Taxonomy" id="4232"/>
    <lineage>
        <taxon>Eukaryota</taxon>
        <taxon>Viridiplantae</taxon>
        <taxon>Streptophyta</taxon>
        <taxon>Embryophyta</taxon>
        <taxon>Tracheophyta</taxon>
        <taxon>Spermatophyta</taxon>
        <taxon>Magnoliopsida</taxon>
        <taxon>eudicotyledons</taxon>
        <taxon>Gunneridae</taxon>
        <taxon>Pentapetalae</taxon>
        <taxon>asterids</taxon>
        <taxon>campanulids</taxon>
        <taxon>Asterales</taxon>
        <taxon>Asteraceae</taxon>
        <taxon>Asteroideae</taxon>
        <taxon>Heliantheae alliance</taxon>
        <taxon>Heliantheae</taxon>
        <taxon>Helianthus</taxon>
    </lineage>
</organism>
<dbReference type="Proteomes" id="UP000215914">
    <property type="component" value="Unassembled WGS sequence"/>
</dbReference>
<evidence type="ECO:0000313" key="2">
    <source>
        <dbReference type="Proteomes" id="UP000215914"/>
    </source>
</evidence>
<evidence type="ECO:0000313" key="1">
    <source>
        <dbReference type="EMBL" id="KAF5824253.1"/>
    </source>
</evidence>
<sequence length="57" mass="6520">MVLPLILSLGIFDGHNGSAAAIYTKENLLNNVFCAIPFDLNRDEWWQRCLGLWWLGL</sequence>
<evidence type="ECO:0008006" key="3">
    <source>
        <dbReference type="Google" id="ProtNLM"/>
    </source>
</evidence>
<gene>
    <name evidence="1" type="ORF">HanXRQr2_Chr00c024g0833011</name>
</gene>
<reference evidence="1" key="1">
    <citation type="journal article" date="2017" name="Nature">
        <title>The sunflower genome provides insights into oil metabolism, flowering and Asterid evolution.</title>
        <authorList>
            <person name="Badouin H."/>
            <person name="Gouzy J."/>
            <person name="Grassa C.J."/>
            <person name="Murat F."/>
            <person name="Staton S.E."/>
            <person name="Cottret L."/>
            <person name="Lelandais-Briere C."/>
            <person name="Owens G.L."/>
            <person name="Carrere S."/>
            <person name="Mayjonade B."/>
            <person name="Legrand L."/>
            <person name="Gill N."/>
            <person name="Kane N.C."/>
            <person name="Bowers J.E."/>
            <person name="Hubner S."/>
            <person name="Bellec A."/>
            <person name="Berard A."/>
            <person name="Berges H."/>
            <person name="Blanchet N."/>
            <person name="Boniface M.C."/>
            <person name="Brunel D."/>
            <person name="Catrice O."/>
            <person name="Chaidir N."/>
            <person name="Claudel C."/>
            <person name="Donnadieu C."/>
            <person name="Faraut T."/>
            <person name="Fievet G."/>
            <person name="Helmstetter N."/>
            <person name="King M."/>
            <person name="Knapp S.J."/>
            <person name="Lai Z."/>
            <person name="Le Paslier M.C."/>
            <person name="Lippi Y."/>
            <person name="Lorenzon L."/>
            <person name="Mandel J.R."/>
            <person name="Marage G."/>
            <person name="Marchand G."/>
            <person name="Marquand E."/>
            <person name="Bret-Mestries E."/>
            <person name="Morien E."/>
            <person name="Nambeesan S."/>
            <person name="Nguyen T."/>
            <person name="Pegot-Espagnet P."/>
            <person name="Pouilly N."/>
            <person name="Raftis F."/>
            <person name="Sallet E."/>
            <person name="Schiex T."/>
            <person name="Thomas J."/>
            <person name="Vandecasteele C."/>
            <person name="Vares D."/>
            <person name="Vear F."/>
            <person name="Vautrin S."/>
            <person name="Crespi M."/>
            <person name="Mangin B."/>
            <person name="Burke J.M."/>
            <person name="Salse J."/>
            <person name="Munos S."/>
            <person name="Vincourt P."/>
            <person name="Rieseberg L.H."/>
            <person name="Langlade N.B."/>
        </authorList>
    </citation>
    <scope>NUCLEOTIDE SEQUENCE</scope>
    <source>
        <tissue evidence="1">Leaves</tissue>
    </source>
</reference>
<dbReference type="AlphaFoldDB" id="A0A9K3K0A8"/>